<dbReference type="AlphaFoldDB" id="A0A2I1XAE0"/>
<evidence type="ECO:0000313" key="2">
    <source>
        <dbReference type="Proteomes" id="UP000234767"/>
    </source>
</evidence>
<dbReference type="RefSeq" id="WP_101810716.1">
    <property type="nucleotide sequence ID" value="NZ_PKJO01000014.1"/>
</dbReference>
<comment type="caution">
    <text evidence="1">The sequence shown here is derived from an EMBL/GenBank/DDBJ whole genome shotgun (WGS) entry which is preliminary data.</text>
</comment>
<dbReference type="EMBL" id="PKJO01000014">
    <property type="protein sequence ID" value="PLA39563.1"/>
    <property type="molecule type" value="Genomic_DNA"/>
</dbReference>
<dbReference type="Proteomes" id="UP000234767">
    <property type="component" value="Unassembled WGS sequence"/>
</dbReference>
<sequence>MSAALIITLSIPDNKEIRGFSKYNENTLFHIGDKNFSLYDWIYTFSEEKGVYPENFANKRTYLEFIKKNKKQLKLDYFRLQCDLLENLNGIPCNFFLCLTDITKIDKMLSIYGRFVFIDEISDKTLFEEGVLYHIGKK</sequence>
<name>A0A2I1XAE0_NEISI</name>
<evidence type="ECO:0000313" key="1">
    <source>
        <dbReference type="EMBL" id="PLA39563.1"/>
    </source>
</evidence>
<organism evidence="1 2">
    <name type="scientific">Neisseria sicca</name>
    <dbReference type="NCBI Taxonomy" id="490"/>
    <lineage>
        <taxon>Bacteria</taxon>
        <taxon>Pseudomonadati</taxon>
        <taxon>Pseudomonadota</taxon>
        <taxon>Betaproteobacteria</taxon>
        <taxon>Neisseriales</taxon>
        <taxon>Neisseriaceae</taxon>
        <taxon>Neisseria</taxon>
    </lineage>
</organism>
<protein>
    <submittedName>
        <fullName evidence="1">Uncharacterized protein</fullName>
    </submittedName>
</protein>
<reference evidence="1 2" key="1">
    <citation type="submission" date="2017-12" db="EMBL/GenBank/DDBJ databases">
        <title>Phylogenetic diversity of female urinary microbiome.</title>
        <authorList>
            <person name="Thomas-White K."/>
            <person name="Wolfe A.J."/>
        </authorList>
    </citation>
    <scope>NUCLEOTIDE SEQUENCE [LARGE SCALE GENOMIC DNA]</scope>
    <source>
        <strain evidence="1 2">UMB0321</strain>
    </source>
</reference>
<gene>
    <name evidence="1" type="ORF">CYK00_09895</name>
</gene>
<accession>A0A2I1XAE0</accession>
<proteinExistence type="predicted"/>